<accession>A0ACC1U5N0</accession>
<reference evidence="1" key="1">
    <citation type="submission" date="2022-09" db="EMBL/GenBank/DDBJ databases">
        <title>A Global Phylogenomic Analysis of the Shiitake Genus Lentinula.</title>
        <authorList>
            <consortium name="DOE Joint Genome Institute"/>
            <person name="Sierra-Patev S."/>
            <person name="Min B."/>
            <person name="Naranjo-Ortiz M."/>
            <person name="Looney B."/>
            <person name="Konkel Z."/>
            <person name="Slot J.C."/>
            <person name="Sakamoto Y."/>
            <person name="Steenwyk J.L."/>
            <person name="Rokas A."/>
            <person name="Carro J."/>
            <person name="Camarero S."/>
            <person name="Ferreira P."/>
            <person name="Molpeceres G."/>
            <person name="Ruiz-Duenas F.J."/>
            <person name="Serrano A."/>
            <person name="Henrissat B."/>
            <person name="Drula E."/>
            <person name="Hughes K.W."/>
            <person name="Mata J.L."/>
            <person name="Ishikawa N.K."/>
            <person name="Vargas-Isla R."/>
            <person name="Ushijima S."/>
            <person name="Smith C.A."/>
            <person name="Ahrendt S."/>
            <person name="Andreopoulos W."/>
            <person name="He G."/>
            <person name="Labutti K."/>
            <person name="Lipzen A."/>
            <person name="Ng V."/>
            <person name="Riley R."/>
            <person name="Sandor L."/>
            <person name="Barry K."/>
            <person name="Martinez A.T."/>
            <person name="Xiao Y."/>
            <person name="Gibbons J.G."/>
            <person name="Terashima K."/>
            <person name="Grigoriev I.V."/>
            <person name="Hibbett D.S."/>
        </authorList>
    </citation>
    <scope>NUCLEOTIDE SEQUENCE</scope>
    <source>
        <strain evidence="1">TMI1499</strain>
    </source>
</reference>
<sequence length="397" mass="46142">MRQWLQTQSELDAEPSLFPNLQLLFYADVVLPVKLLKLSPRLQIFHGSELFPYRDLRDDPHCYVPFSSLTELNIDYMEDMIGDFLCKMPLLKKFTLGCFNASGPGHDDLELRYPLKRVVSWKLQSWIGYWQKMLLDFCSLILQYPTSLFLWITHGPRVKGSCWTGMVSLGTKVSQNLSGKSLCARFSDKIVVLEKQYDDFRLELVSKQMLLPFLDGTAPLRSKTAHLSIQIQPYCVSDWISFIKYEGSDKLEELIRIFSVPTPRNSSRTKWFSEHTGTAIFQDIPSPDLYPYFRRILNWTPTEELSEFEFSSNFHPRLDGMPGSVMQTRDYKASEHHSLLFGFVFLWYQLISRAEFDIQSFIGHYIPKEVRYGTSRKCDVRGVDGPEFDFFTVLGTD</sequence>
<evidence type="ECO:0000313" key="2">
    <source>
        <dbReference type="Proteomes" id="UP001163835"/>
    </source>
</evidence>
<name>A0ACC1U5N0_9AGAR</name>
<proteinExistence type="predicted"/>
<comment type="caution">
    <text evidence="1">The sequence shown here is derived from an EMBL/GenBank/DDBJ whole genome shotgun (WGS) entry which is preliminary data.</text>
</comment>
<protein>
    <submittedName>
        <fullName evidence="1">Uncharacterized protein</fullName>
    </submittedName>
</protein>
<evidence type="ECO:0000313" key="1">
    <source>
        <dbReference type="EMBL" id="KAJ3812116.1"/>
    </source>
</evidence>
<dbReference type="Proteomes" id="UP001163835">
    <property type="component" value="Unassembled WGS sequence"/>
</dbReference>
<gene>
    <name evidence="1" type="ORF">F5876DRAFT_64259</name>
</gene>
<dbReference type="EMBL" id="MU795034">
    <property type="protein sequence ID" value="KAJ3812116.1"/>
    <property type="molecule type" value="Genomic_DNA"/>
</dbReference>
<organism evidence="1 2">
    <name type="scientific">Lentinula aff. lateritia</name>
    <dbReference type="NCBI Taxonomy" id="2804960"/>
    <lineage>
        <taxon>Eukaryota</taxon>
        <taxon>Fungi</taxon>
        <taxon>Dikarya</taxon>
        <taxon>Basidiomycota</taxon>
        <taxon>Agaricomycotina</taxon>
        <taxon>Agaricomycetes</taxon>
        <taxon>Agaricomycetidae</taxon>
        <taxon>Agaricales</taxon>
        <taxon>Marasmiineae</taxon>
        <taxon>Omphalotaceae</taxon>
        <taxon>Lentinula</taxon>
    </lineage>
</organism>
<keyword evidence="2" id="KW-1185">Reference proteome</keyword>